<sequence length="283" mass="33242">MCDNYYSSFSQCEWTPIRSTPLWPTNPWLYQVASTESAYGTQRRLHDLEQTQRLDKTYRRKPGKPSIKLELHPEPAAQRSRQPWFGMMSIKCDDVARLMREGFYWDSSNLIQGEGYSQSNIRPPPICLRHSDAAPTGWNPAWKHERCLILRDLQHEPPLWVAKLSLYGASADILRRVRLESLSTENVARMRARNPSKNRMYGYKAWRKDESYNDVYDDMVMGGWWPWPGKNGPVMPVPVPMSVSPPVEWVSTEKEISCRQTWMKAFKKMTSHVKRKFLEWTRK</sequence>
<gene>
    <name evidence="1" type="ORF">SUNI508_10169</name>
</gene>
<accession>A0ABR2UN20</accession>
<comment type="caution">
    <text evidence="1">The sequence shown here is derived from an EMBL/GenBank/DDBJ whole genome shotgun (WGS) entry which is preliminary data.</text>
</comment>
<name>A0ABR2UN20_9PEZI</name>
<proteinExistence type="predicted"/>
<evidence type="ECO:0000313" key="2">
    <source>
        <dbReference type="Proteomes" id="UP001408356"/>
    </source>
</evidence>
<reference evidence="1 2" key="1">
    <citation type="journal article" date="2024" name="J. Plant Pathol.">
        <title>Sequence and assembly of the genome of Seiridium unicorne, isolate CBS 538.82, causal agent of cypress canker disease.</title>
        <authorList>
            <person name="Scali E."/>
            <person name="Rocca G.D."/>
            <person name="Danti R."/>
            <person name="Garbelotto M."/>
            <person name="Barberini S."/>
            <person name="Baroncelli R."/>
            <person name="Emiliani G."/>
        </authorList>
    </citation>
    <scope>NUCLEOTIDE SEQUENCE [LARGE SCALE GENOMIC DNA]</scope>
    <source>
        <strain evidence="1 2">BM-138-508</strain>
    </source>
</reference>
<keyword evidence="2" id="KW-1185">Reference proteome</keyword>
<dbReference type="EMBL" id="JARVKF010000413">
    <property type="protein sequence ID" value="KAK9415691.1"/>
    <property type="molecule type" value="Genomic_DNA"/>
</dbReference>
<evidence type="ECO:0000313" key="1">
    <source>
        <dbReference type="EMBL" id="KAK9415691.1"/>
    </source>
</evidence>
<organism evidence="1 2">
    <name type="scientific">Seiridium unicorne</name>
    <dbReference type="NCBI Taxonomy" id="138068"/>
    <lineage>
        <taxon>Eukaryota</taxon>
        <taxon>Fungi</taxon>
        <taxon>Dikarya</taxon>
        <taxon>Ascomycota</taxon>
        <taxon>Pezizomycotina</taxon>
        <taxon>Sordariomycetes</taxon>
        <taxon>Xylariomycetidae</taxon>
        <taxon>Amphisphaeriales</taxon>
        <taxon>Sporocadaceae</taxon>
        <taxon>Seiridium</taxon>
    </lineage>
</organism>
<protein>
    <submittedName>
        <fullName evidence="1">Uncharacterized protein</fullName>
    </submittedName>
</protein>
<dbReference type="Proteomes" id="UP001408356">
    <property type="component" value="Unassembled WGS sequence"/>
</dbReference>